<dbReference type="InterPro" id="IPR044516">
    <property type="entry name" value="UXS-like"/>
</dbReference>
<gene>
    <name evidence="6" type="ORF">A5821_001483</name>
</gene>
<evidence type="ECO:0000313" key="6">
    <source>
        <dbReference type="EMBL" id="WYK00387.1"/>
    </source>
</evidence>
<feature type="domain" description="NAD-dependent epimerase/dehydratase" evidence="5">
    <location>
        <begin position="30"/>
        <end position="275"/>
    </location>
</feature>
<evidence type="ECO:0000313" key="7">
    <source>
        <dbReference type="Proteomes" id="UP000194948"/>
    </source>
</evidence>
<dbReference type="InterPro" id="IPR036291">
    <property type="entry name" value="NAD(P)-bd_dom_sf"/>
</dbReference>
<keyword evidence="7" id="KW-1185">Reference proteome</keyword>
<dbReference type="PANTHER" id="PTHR43078">
    <property type="entry name" value="UDP-GLUCURONIC ACID DECARBOXYLASE-RELATED"/>
    <property type="match status" value="1"/>
</dbReference>
<dbReference type="EMBL" id="CP147244">
    <property type="protein sequence ID" value="WYK00387.1"/>
    <property type="molecule type" value="Genomic_DNA"/>
</dbReference>
<evidence type="ECO:0000256" key="1">
    <source>
        <dbReference type="ARBA" id="ARBA00001911"/>
    </source>
</evidence>
<dbReference type="GO" id="GO:0070403">
    <property type="term" value="F:NAD+ binding"/>
    <property type="evidence" value="ECO:0007669"/>
    <property type="project" value="InterPro"/>
</dbReference>
<reference evidence="6 7" key="2">
    <citation type="submission" date="2024-03" db="EMBL/GenBank/DDBJ databases">
        <title>The Genome Sequence of Enterococcus sp. DIV0205d.</title>
        <authorList>
            <consortium name="The Broad Institute Genomics Platform"/>
            <consortium name="The Broad Institute Microbial Omics Core"/>
            <consortium name="The Broad Institute Genomic Center for Infectious Diseases"/>
            <person name="Earl A."/>
            <person name="Manson A."/>
            <person name="Gilmore M."/>
            <person name="Schwartman J."/>
            <person name="Shea T."/>
            <person name="Abouelleil A."/>
            <person name="Cao P."/>
            <person name="Chapman S."/>
            <person name="Cusick C."/>
            <person name="Young S."/>
            <person name="Neafsey D."/>
            <person name="Nusbaum C."/>
            <person name="Birren B."/>
        </authorList>
    </citation>
    <scope>NUCLEOTIDE SEQUENCE [LARGE SCALE GENOMIC DNA]</scope>
    <source>
        <strain evidence="6 7">7F3_DIV0205</strain>
    </source>
</reference>
<keyword evidence="4" id="KW-0456">Lyase</keyword>
<name>A0AAQ3Y5R2_9ENTE</name>
<dbReference type="AlphaFoldDB" id="A0AAQ3Y5R2"/>
<dbReference type="RefSeq" id="WP_086313934.1">
    <property type="nucleotide sequence ID" value="NZ_CP147244.1"/>
</dbReference>
<dbReference type="GO" id="GO:0048040">
    <property type="term" value="F:UDP-glucuronate decarboxylase activity"/>
    <property type="evidence" value="ECO:0007669"/>
    <property type="project" value="TreeGrafter"/>
</dbReference>
<dbReference type="InterPro" id="IPR001509">
    <property type="entry name" value="Epimerase_deHydtase"/>
</dbReference>
<proteinExistence type="predicted"/>
<dbReference type="SUPFAM" id="SSF51735">
    <property type="entry name" value="NAD(P)-binding Rossmann-fold domains"/>
    <property type="match status" value="1"/>
</dbReference>
<sequence length="351" mass="39415">MFSKNAYYQKDIEKVISAEIDWTQLQGKSILVIGASGMLGTFLIDCLMEQNIKKNYNISIFAMGRNRKKLEERYSDYIAHPNFHISVGDVTEPITVEQPIDYIIHGASNTHPLAYANDPIGTIMTSIQGTQHVLEFARKVEGSRVLFLSTVEIYGENRGDVEAFSEEYCGYIDSNTLRAGYPEGKRASEALCQAYIKKYDVDVVIPRLSRIFGPTMLTNDSKASSQFIMNAVNQEDIILKSKGNQYFSYCYVADAVYGMLYLLLNGKKGEAYNIANPAFNLTLKNLATKLSELAGTKVIFDLPDKEEALGYSKATKALLNISKIENLGWQPLYTVEDGLEHTIKIIRNERT</sequence>
<evidence type="ECO:0000256" key="4">
    <source>
        <dbReference type="ARBA" id="ARBA00023239"/>
    </source>
</evidence>
<organism evidence="6 7">
    <name type="scientific">Candidatus Enterococcus palustris</name>
    <dbReference type="NCBI Taxonomy" id="1834189"/>
    <lineage>
        <taxon>Bacteria</taxon>
        <taxon>Bacillati</taxon>
        <taxon>Bacillota</taxon>
        <taxon>Bacilli</taxon>
        <taxon>Lactobacillales</taxon>
        <taxon>Enterococcaceae</taxon>
        <taxon>Enterococcus</taxon>
    </lineage>
</organism>
<dbReference type="Pfam" id="PF01370">
    <property type="entry name" value="Epimerase"/>
    <property type="match status" value="1"/>
</dbReference>
<dbReference type="Gene3D" id="3.40.50.720">
    <property type="entry name" value="NAD(P)-binding Rossmann-like Domain"/>
    <property type="match status" value="1"/>
</dbReference>
<evidence type="ECO:0000256" key="3">
    <source>
        <dbReference type="ARBA" id="ARBA00023027"/>
    </source>
</evidence>
<reference evidence="7" key="1">
    <citation type="submission" date="2017-05" db="EMBL/GenBank/DDBJ databases">
        <title>The Genome Sequence of EEnterococcus faecalis 9F2_4866.</title>
        <authorList>
            <consortium name="The Broad Institute Genomics Platform"/>
            <consortium name="The Broad Institute Genomic Center for Infectious Diseases"/>
            <person name="Earl A."/>
            <person name="Manson A."/>
            <person name="Schwartman J."/>
            <person name="Gilmore M."/>
            <person name="Abouelleil A."/>
            <person name="Cao P."/>
            <person name="Chapman S."/>
            <person name="Cusick C."/>
            <person name="Shea T."/>
            <person name="Young S."/>
            <person name="Neafsey D."/>
            <person name="Nusbaum C."/>
            <person name="Birren B."/>
        </authorList>
    </citation>
    <scope>NUCLEOTIDE SEQUENCE [LARGE SCALE GENOMIC DNA]</scope>
    <source>
        <strain evidence="7">7F3_DIV0205</strain>
    </source>
</reference>
<evidence type="ECO:0000259" key="5">
    <source>
        <dbReference type="Pfam" id="PF01370"/>
    </source>
</evidence>
<keyword evidence="3" id="KW-0520">NAD</keyword>
<dbReference type="PANTHER" id="PTHR43078:SF6">
    <property type="entry name" value="UDP-GLUCURONIC ACID DECARBOXYLASE 1"/>
    <property type="match status" value="1"/>
</dbReference>
<dbReference type="GO" id="GO:0042732">
    <property type="term" value="P:D-xylose metabolic process"/>
    <property type="evidence" value="ECO:0007669"/>
    <property type="project" value="InterPro"/>
</dbReference>
<keyword evidence="2" id="KW-0210">Decarboxylase</keyword>
<dbReference type="Proteomes" id="UP000194948">
    <property type="component" value="Chromosome"/>
</dbReference>
<comment type="cofactor">
    <cofactor evidence="1">
        <name>NAD(+)</name>
        <dbReference type="ChEBI" id="CHEBI:57540"/>
    </cofactor>
</comment>
<protein>
    <recommendedName>
        <fullName evidence="5">NAD-dependent epimerase/dehydratase domain-containing protein</fullName>
    </recommendedName>
</protein>
<dbReference type="GO" id="GO:0005737">
    <property type="term" value="C:cytoplasm"/>
    <property type="evidence" value="ECO:0007669"/>
    <property type="project" value="TreeGrafter"/>
</dbReference>
<evidence type="ECO:0000256" key="2">
    <source>
        <dbReference type="ARBA" id="ARBA00022793"/>
    </source>
</evidence>
<accession>A0AAQ3Y5R2</accession>